<dbReference type="EMBL" id="RLIH01000009">
    <property type="protein sequence ID" value="RVU54518.1"/>
    <property type="molecule type" value="Genomic_DNA"/>
</dbReference>
<protein>
    <submittedName>
        <fullName evidence="2">Oxaloacetate decarboxylase</fullName>
    </submittedName>
</protein>
<dbReference type="AlphaFoldDB" id="A0A437S6A2"/>
<dbReference type="RefSeq" id="WP_127724740.1">
    <property type="nucleotide sequence ID" value="NZ_RLIH01000009.1"/>
</dbReference>
<keyword evidence="1" id="KW-0472">Membrane</keyword>
<evidence type="ECO:0000313" key="2">
    <source>
        <dbReference type="EMBL" id="RVU54518.1"/>
    </source>
</evidence>
<gene>
    <name evidence="2" type="ORF">EF514_07110</name>
</gene>
<evidence type="ECO:0000313" key="3">
    <source>
        <dbReference type="Proteomes" id="UP000288812"/>
    </source>
</evidence>
<reference evidence="2 3" key="1">
    <citation type="submission" date="2018-11" db="EMBL/GenBank/DDBJ databases">
        <title>Genome sequencing and assembly of Anaerosphaera sp. nov., GS7-6-2.</title>
        <authorList>
            <person name="Rettenmaier R."/>
            <person name="Liebl W."/>
            <person name="Zverlov V."/>
        </authorList>
    </citation>
    <scope>NUCLEOTIDE SEQUENCE [LARGE SCALE GENOMIC DNA]</scope>
    <source>
        <strain evidence="2 3">GS7-6-2</strain>
    </source>
</reference>
<keyword evidence="3" id="KW-1185">Reference proteome</keyword>
<proteinExistence type="predicted"/>
<dbReference type="Proteomes" id="UP000288812">
    <property type="component" value="Unassembled WGS sequence"/>
</dbReference>
<feature type="transmembrane region" description="Helical" evidence="1">
    <location>
        <begin position="12"/>
        <end position="38"/>
    </location>
</feature>
<keyword evidence="1" id="KW-0812">Transmembrane</keyword>
<sequence>MDMEVMRQGLAVALLGLAGVFIVLILFYFSVKLMLLVFKNKK</sequence>
<accession>A0A437S6A2</accession>
<organism evidence="2 3">
    <name type="scientific">Anaerosphaera multitolerans</name>
    <dbReference type="NCBI Taxonomy" id="2487351"/>
    <lineage>
        <taxon>Bacteria</taxon>
        <taxon>Bacillati</taxon>
        <taxon>Bacillota</taxon>
        <taxon>Tissierellia</taxon>
        <taxon>Tissierellales</taxon>
        <taxon>Peptoniphilaceae</taxon>
        <taxon>Anaerosphaera</taxon>
    </lineage>
</organism>
<name>A0A437S6A2_9FIRM</name>
<comment type="caution">
    <text evidence="2">The sequence shown here is derived from an EMBL/GenBank/DDBJ whole genome shotgun (WGS) entry which is preliminary data.</text>
</comment>
<keyword evidence="1" id="KW-1133">Transmembrane helix</keyword>
<evidence type="ECO:0000256" key="1">
    <source>
        <dbReference type="SAM" id="Phobius"/>
    </source>
</evidence>